<feature type="compositionally biased region" description="Gly residues" evidence="3">
    <location>
        <begin position="134"/>
        <end position="151"/>
    </location>
</feature>
<dbReference type="PANTHER" id="PTHR47942:SF63">
    <property type="entry name" value="PENTATRICOPEPTIDE REPEAT-CONTAINING PROTEIN"/>
    <property type="match status" value="1"/>
</dbReference>
<dbReference type="EMBL" id="KZ994738">
    <property type="protein sequence ID" value="RKO92198.1"/>
    <property type="molecule type" value="Genomic_DNA"/>
</dbReference>
<feature type="compositionally biased region" description="Polar residues" evidence="3">
    <location>
        <begin position="323"/>
        <end position="332"/>
    </location>
</feature>
<feature type="compositionally biased region" description="Pro residues" evidence="3">
    <location>
        <begin position="334"/>
        <end position="344"/>
    </location>
</feature>
<evidence type="ECO:0000256" key="1">
    <source>
        <dbReference type="ARBA" id="ARBA00022737"/>
    </source>
</evidence>
<feature type="repeat" description="PPR" evidence="2">
    <location>
        <begin position="401"/>
        <end position="435"/>
    </location>
</feature>
<organism evidence="4 5">
    <name type="scientific">Blyttiomyces helicus</name>
    <dbReference type="NCBI Taxonomy" id="388810"/>
    <lineage>
        <taxon>Eukaryota</taxon>
        <taxon>Fungi</taxon>
        <taxon>Fungi incertae sedis</taxon>
        <taxon>Chytridiomycota</taxon>
        <taxon>Chytridiomycota incertae sedis</taxon>
        <taxon>Chytridiomycetes</taxon>
        <taxon>Chytridiomycetes incertae sedis</taxon>
        <taxon>Blyttiomyces</taxon>
    </lineage>
</organism>
<feature type="region of interest" description="Disordered" evidence="3">
    <location>
        <begin position="323"/>
        <end position="345"/>
    </location>
</feature>
<evidence type="ECO:0008006" key="6">
    <source>
        <dbReference type="Google" id="ProtNLM"/>
    </source>
</evidence>
<dbReference type="SUPFAM" id="SSF48452">
    <property type="entry name" value="TPR-like"/>
    <property type="match status" value="1"/>
</dbReference>
<dbReference type="NCBIfam" id="TIGR00756">
    <property type="entry name" value="PPR"/>
    <property type="match status" value="4"/>
</dbReference>
<evidence type="ECO:0000256" key="2">
    <source>
        <dbReference type="PROSITE-ProRule" id="PRU00708"/>
    </source>
</evidence>
<gene>
    <name evidence="4" type="ORF">BDK51DRAFT_44613</name>
</gene>
<dbReference type="InterPro" id="IPR011990">
    <property type="entry name" value="TPR-like_helical_dom_sf"/>
</dbReference>
<name>A0A4P9WKU0_9FUNG</name>
<feature type="region of interest" description="Disordered" evidence="3">
    <location>
        <begin position="1"/>
        <end position="40"/>
    </location>
</feature>
<feature type="compositionally biased region" description="Low complexity" evidence="3">
    <location>
        <begin position="200"/>
        <end position="213"/>
    </location>
</feature>
<proteinExistence type="predicted"/>
<feature type="compositionally biased region" description="Pro residues" evidence="3">
    <location>
        <begin position="1"/>
        <end position="11"/>
    </location>
</feature>
<dbReference type="AlphaFoldDB" id="A0A4P9WKU0"/>
<feature type="repeat" description="PPR" evidence="2">
    <location>
        <begin position="715"/>
        <end position="749"/>
    </location>
</feature>
<protein>
    <recommendedName>
        <fullName evidence="6">Pentacotripeptide-repeat region of PRORP domain-containing protein</fullName>
    </recommendedName>
</protein>
<feature type="repeat" description="PPR" evidence="2">
    <location>
        <begin position="610"/>
        <end position="644"/>
    </location>
</feature>
<dbReference type="Pfam" id="PF01535">
    <property type="entry name" value="PPR"/>
    <property type="match status" value="2"/>
</dbReference>
<feature type="compositionally biased region" description="Basic and acidic residues" evidence="3">
    <location>
        <begin position="156"/>
        <end position="171"/>
    </location>
</feature>
<accession>A0A4P9WKU0</accession>
<dbReference type="Proteomes" id="UP000269721">
    <property type="component" value="Unassembled WGS sequence"/>
</dbReference>
<reference evidence="5" key="1">
    <citation type="journal article" date="2018" name="Nat. Microbiol.">
        <title>Leveraging single-cell genomics to expand the fungal tree of life.</title>
        <authorList>
            <person name="Ahrendt S.R."/>
            <person name="Quandt C.A."/>
            <person name="Ciobanu D."/>
            <person name="Clum A."/>
            <person name="Salamov A."/>
            <person name="Andreopoulos B."/>
            <person name="Cheng J.F."/>
            <person name="Woyke T."/>
            <person name="Pelin A."/>
            <person name="Henrissat B."/>
            <person name="Reynolds N.K."/>
            <person name="Benny G.L."/>
            <person name="Smith M.E."/>
            <person name="James T.Y."/>
            <person name="Grigoriev I.V."/>
        </authorList>
    </citation>
    <scope>NUCLEOTIDE SEQUENCE [LARGE SCALE GENOMIC DNA]</scope>
</reference>
<dbReference type="Gene3D" id="1.25.40.10">
    <property type="entry name" value="Tetratricopeptide repeat domain"/>
    <property type="match status" value="4"/>
</dbReference>
<keyword evidence="5" id="KW-1185">Reference proteome</keyword>
<feature type="repeat" description="PPR" evidence="2">
    <location>
        <begin position="540"/>
        <end position="574"/>
    </location>
</feature>
<dbReference type="InterPro" id="IPR002885">
    <property type="entry name" value="PPR_rpt"/>
</dbReference>
<sequence length="989" mass="107567">MTLSPDQPPKSPWLRPLLAKSQPCPQPDARLQLLHPPPPSPRIPPQRSWLLLLPSALIASLLAAVGGYSHDRCRFTSPRLAPERCALAPPAASIRALLSRRALAFGTGRSRAAAGTLALAPAFGLTHSRRCLSTGGGGRDPEGGDGTPGDDGAGETEGRRAPPEPSPHEDSVGPVIEVPADMLTSRTDSDPEPPDPLMHPAASPDSSPSDAPPQKSGLPTGPRVLRRSALDDLGVAQEARSVLQDGIAGGTVRPSESSNPESSLGTLPLLADLRARLDATPAILDDVWAAFEAVCADPTALNALEREDGERVLALVVSPDTAVNTASPTSSQPAPFPPAEPAPDPVHDRLAFYQARLGDRGWTHATLFALNDHIRRIPATFPRAGWRDYLAMMRSEGVEPNRDTYGWLLVVFGEQGDGEGAEHVLAAMVEAGFAPDRYSHLAVIVGYVRSGDPDAALAYSRQMQAHGIALDVYVLTTLMAGFRAKNPEASLALFDEMRAADIAPTPVTYNVLLGVAFVQKRVETAEAIFAHIRDEENAMSIATFNIMMTGYAANDKIDLTLEYFEDMLKLGMEPNIYTYRALIFGCMGQGLKLRAVSYLNNLLRSGLEIDRRYSNLLIYAFAQAGEFEKALECFQQMFTWDSSPDAETYTILMAAYGKHGDFPKAIGMFERMRAAGVSPTGFTYRSLIRIYLANERFEDAKNAFKLLRSTRPGPSAGTYIQLIKAACDAGDLALAETFFLDMEDAGVSRSYPVYDIIASAHARRRDLDSALRWVGLLRSAGHSPRVGLYENVVAAATFSPQPQLAFDIYREMLEDGIYPTDFTFNHLILAAVHDPNPDTVDAVLADMRLANVPFTDHTYGVFMFYCSRRRGSFELAWQLWEEYIARARAAAAEAGEAQITILPAVAKTVLRTCATHKKLDRARQAWAVIRESGCIVDFAEAHEFTMLAEYWAVRRPGDGKWVEVGQALTKLLEGDGPSVEPSGERTPSV</sequence>
<dbReference type="PROSITE" id="PS51375">
    <property type="entry name" value="PPR"/>
    <property type="match status" value="6"/>
</dbReference>
<keyword evidence="1" id="KW-0677">Repeat</keyword>
<feature type="repeat" description="PPR" evidence="2">
    <location>
        <begin position="436"/>
        <end position="470"/>
    </location>
</feature>
<feature type="region of interest" description="Disordered" evidence="3">
    <location>
        <begin position="131"/>
        <end position="223"/>
    </location>
</feature>
<dbReference type="Pfam" id="PF13041">
    <property type="entry name" value="PPR_2"/>
    <property type="match status" value="2"/>
</dbReference>
<dbReference type="Pfam" id="PF13812">
    <property type="entry name" value="PPR_3"/>
    <property type="match status" value="1"/>
</dbReference>
<evidence type="ECO:0000313" key="5">
    <source>
        <dbReference type="Proteomes" id="UP000269721"/>
    </source>
</evidence>
<dbReference type="InterPro" id="IPR051222">
    <property type="entry name" value="PPR/CCM1_RNA-binding"/>
</dbReference>
<dbReference type="PANTHER" id="PTHR47942">
    <property type="entry name" value="TETRATRICOPEPTIDE REPEAT (TPR)-LIKE SUPERFAMILY PROTEIN-RELATED"/>
    <property type="match status" value="1"/>
</dbReference>
<dbReference type="OrthoDB" id="2105688at2759"/>
<evidence type="ECO:0000313" key="4">
    <source>
        <dbReference type="EMBL" id="RKO92198.1"/>
    </source>
</evidence>
<feature type="repeat" description="PPR" evidence="2">
    <location>
        <begin position="645"/>
        <end position="679"/>
    </location>
</feature>
<evidence type="ECO:0000256" key="3">
    <source>
        <dbReference type="SAM" id="MobiDB-lite"/>
    </source>
</evidence>